<organism evidence="3 4">
    <name type="scientific">Chitinophaga oryziterrae</name>
    <dbReference type="NCBI Taxonomy" id="1031224"/>
    <lineage>
        <taxon>Bacteria</taxon>
        <taxon>Pseudomonadati</taxon>
        <taxon>Bacteroidota</taxon>
        <taxon>Chitinophagia</taxon>
        <taxon>Chitinophagales</taxon>
        <taxon>Chitinophagaceae</taxon>
        <taxon>Chitinophaga</taxon>
    </lineage>
</organism>
<evidence type="ECO:0008006" key="5">
    <source>
        <dbReference type="Google" id="ProtNLM"/>
    </source>
</evidence>
<evidence type="ECO:0000256" key="2">
    <source>
        <dbReference type="SAM" id="SignalP"/>
    </source>
</evidence>
<keyword evidence="1" id="KW-1133">Transmembrane helix</keyword>
<keyword evidence="1" id="KW-0472">Membrane</keyword>
<comment type="caution">
    <text evidence="3">The sequence shown here is derived from an EMBL/GenBank/DDBJ whole genome shotgun (WGS) entry which is preliminary data.</text>
</comment>
<sequence>MAIKKSLILLLLYSQYIHAQELTATAENQLENHMAIPDDDAQLQLLNGYTRHKISLNTADAAALQSLGLLSPLQITNFMLYRQLLGKLLSIYELQAIPGFDAALIRSLLPYVQVGEDLQPHHTLKDYTHNGDHAFLCRYNNPGKLLLRYRYNYPNYISWGMLTEKDAGERLFDFNSAHLFVKNYKHIKALALGDFTVNMGQGLINWQTLALGKGPAVMQIKRESDLLRPYASAGEFYFYRGAGITIQHDNWQGTAFISLRQLDGTIDTLLASLYSSGYHRTDTERKKRNAIQQFTTGGNLSFIKQNWHAGINIIRHHYSVPLQKDNKPYNLFAFSGTQLTNASIDYAATWKNLHFFGEIAISDNLKTGMVHGILASVAKNADISILYRHYNQAYQSMYNNAFGEYYKAVNERGLYTAIALKITPYLIVNGYADVFSFPWLSYSINTPANGKEVLLSLTYTPDKHTEAFIRYSYSTKQQKENDNNFIKWPVQVKKQSWRCQTTMQLKEGLIIKSRVEVNRSANQQGFLLFLDAAYQLPKTSFTFSGRYITFVTGGTATTMYVITSGILYEYMLSQLYGRGCQYQLCTRWRLMPRLSLWARFQQTVYSAFASEQSNKNVITLQMQQLF</sequence>
<feature type="signal peptide" evidence="2">
    <location>
        <begin position="1"/>
        <end position="19"/>
    </location>
</feature>
<name>A0A6N8J2U8_9BACT</name>
<gene>
    <name evidence="3" type="ORF">GO495_02090</name>
</gene>
<evidence type="ECO:0000256" key="1">
    <source>
        <dbReference type="SAM" id="Phobius"/>
    </source>
</evidence>
<feature type="chain" id="PRO_5026943677" description="Helix-hairpin-helix domain-containing protein" evidence="2">
    <location>
        <begin position="20"/>
        <end position="626"/>
    </location>
</feature>
<accession>A0A6N8J2U8</accession>
<dbReference type="OrthoDB" id="9766750at2"/>
<keyword evidence="1" id="KW-0812">Transmembrane</keyword>
<keyword evidence="2" id="KW-0732">Signal</keyword>
<evidence type="ECO:0000313" key="3">
    <source>
        <dbReference type="EMBL" id="MVT39363.1"/>
    </source>
</evidence>
<dbReference type="SUPFAM" id="SSF47781">
    <property type="entry name" value="RuvA domain 2-like"/>
    <property type="match status" value="1"/>
</dbReference>
<protein>
    <recommendedName>
        <fullName evidence="5">Helix-hairpin-helix domain-containing protein</fullName>
    </recommendedName>
</protein>
<reference evidence="3 4" key="1">
    <citation type="submission" date="2019-12" db="EMBL/GenBank/DDBJ databases">
        <title>The draft genomic sequence of strain Chitinophaga oryziterrae JCM 16595.</title>
        <authorList>
            <person name="Zhang X."/>
        </authorList>
    </citation>
    <scope>NUCLEOTIDE SEQUENCE [LARGE SCALE GENOMIC DNA]</scope>
    <source>
        <strain evidence="3 4">JCM 16595</strain>
    </source>
</reference>
<evidence type="ECO:0000313" key="4">
    <source>
        <dbReference type="Proteomes" id="UP000468388"/>
    </source>
</evidence>
<dbReference type="InterPro" id="IPR010994">
    <property type="entry name" value="RuvA_2-like"/>
</dbReference>
<proteinExistence type="predicted"/>
<dbReference type="AlphaFoldDB" id="A0A6N8J2U8"/>
<dbReference type="EMBL" id="WRXO01000001">
    <property type="protein sequence ID" value="MVT39363.1"/>
    <property type="molecule type" value="Genomic_DNA"/>
</dbReference>
<dbReference type="RefSeq" id="WP_157298043.1">
    <property type="nucleotide sequence ID" value="NZ_BAAAZB010000005.1"/>
</dbReference>
<dbReference type="Proteomes" id="UP000468388">
    <property type="component" value="Unassembled WGS sequence"/>
</dbReference>
<keyword evidence="4" id="KW-1185">Reference proteome</keyword>
<feature type="transmembrane region" description="Helical" evidence="1">
    <location>
        <begin position="547"/>
        <end position="568"/>
    </location>
</feature>